<dbReference type="PANTHER" id="PTHR37937:SF1">
    <property type="entry name" value="CONJUGATIVE TRANSFER: DNA TRANSPORT"/>
    <property type="match status" value="1"/>
</dbReference>
<keyword evidence="2" id="KW-1003">Cell membrane</keyword>
<dbReference type="SUPFAM" id="SSF52540">
    <property type="entry name" value="P-loop containing nucleoside triphosphate hydrolases"/>
    <property type="match status" value="1"/>
</dbReference>
<evidence type="ECO:0000256" key="5">
    <source>
        <dbReference type="ARBA" id="ARBA00023136"/>
    </source>
</evidence>
<comment type="subcellular location">
    <subcellularLocation>
        <location evidence="1">Cell membrane</location>
        <topology evidence="1">Multi-pass membrane protein</topology>
    </subcellularLocation>
</comment>
<dbReference type="CDD" id="cd01127">
    <property type="entry name" value="TrwB_TraG_TraD_VirD4"/>
    <property type="match status" value="1"/>
</dbReference>
<evidence type="ECO:0000313" key="9">
    <source>
        <dbReference type="Proteomes" id="UP000008914"/>
    </source>
</evidence>
<reference evidence="8 9" key="1">
    <citation type="journal article" date="2010" name="Stand. Genomic Sci.">
        <title>Complete genome sequence of Intrasporangium calvum type strain (7 KIP).</title>
        <authorList>
            <person name="Del Rio T.G."/>
            <person name="Chertkov O."/>
            <person name="Yasawong M."/>
            <person name="Lucas S."/>
            <person name="Deshpande S."/>
            <person name="Cheng J.F."/>
            <person name="Detter C."/>
            <person name="Tapia R."/>
            <person name="Han C."/>
            <person name="Goodwin L."/>
            <person name="Pitluck S."/>
            <person name="Liolios K."/>
            <person name="Ivanova N."/>
            <person name="Mavromatis K."/>
            <person name="Pati A."/>
            <person name="Chen A."/>
            <person name="Palaniappan K."/>
            <person name="Land M."/>
            <person name="Hauser L."/>
            <person name="Chang Y.J."/>
            <person name="Jeffries C.D."/>
            <person name="Rohde M."/>
            <person name="Pukall R."/>
            <person name="Sikorski J."/>
            <person name="Goker M."/>
            <person name="Woyke T."/>
            <person name="Bristow J."/>
            <person name="Eisen J.A."/>
            <person name="Markowitz V."/>
            <person name="Hugenholtz P."/>
            <person name="Kyrpides N.C."/>
            <person name="Klenk H.P."/>
            <person name="Lapidus A."/>
        </authorList>
    </citation>
    <scope>NUCLEOTIDE SEQUENCE [LARGE SCALE GENOMIC DNA]</scope>
    <source>
        <strain evidence="9">ATCC 23552 / DSM 43043 / JCM 3097 / NBRC 12989 / 7 KIP</strain>
    </source>
</reference>
<dbReference type="EMBL" id="CP002343">
    <property type="protein sequence ID" value="ADU49607.1"/>
    <property type="molecule type" value="Genomic_DNA"/>
</dbReference>
<organism evidence="8 9">
    <name type="scientific">Intrasporangium calvum (strain ATCC 23552 / DSM 43043 / JCM 3097 / NBRC 12989 / NCIMB 10167 / NRRL B-3866 / 7 KIP)</name>
    <dbReference type="NCBI Taxonomy" id="710696"/>
    <lineage>
        <taxon>Bacteria</taxon>
        <taxon>Bacillati</taxon>
        <taxon>Actinomycetota</taxon>
        <taxon>Actinomycetes</taxon>
        <taxon>Micrococcales</taxon>
        <taxon>Intrasporangiaceae</taxon>
        <taxon>Intrasporangium</taxon>
    </lineage>
</organism>
<dbReference type="InterPro" id="IPR032689">
    <property type="entry name" value="TraG-D_C"/>
</dbReference>
<dbReference type="GO" id="GO:0005886">
    <property type="term" value="C:plasma membrane"/>
    <property type="evidence" value="ECO:0007669"/>
    <property type="project" value="UniProtKB-SubCell"/>
</dbReference>
<dbReference type="AlphaFoldDB" id="E6SCK3"/>
<sequence length="591" mass="61522">MTPHVRNRVMSATTSLNTKTSDVVFATVVLSSAGIWITLWAAACSSAALSGGSPPPFSAAAPLKALTAPGNPSGAWGSSVGPPALYWSLVAAIAAVVVAIVVAVARFGKTNPAKVPVDRPGIARRSEVSRSAGAKRLLRRAGQLRASLSQPSVGDLGFRLGSSRGVDCFATVEDSILVLGPPRSGKGLHLVIPAILDAPGPVVTTSTRPDNLTTTLTARRERGPVAVFDPQRLAPGVPSSARWSPIRGCQDPHTAMVRAKALTTGAAHGTTDATFWQASAEQAVRALLHAAALADATPTELYGWSLSATKSRDAVDVLRTDPAAAPGWYQALDALTTADPRQRDAVWAMVAIAFSSLADPKVLDAVSPGPDEHLDPAHFLTNDGTIYLLGTSTGAAATAGLVGAFLEDILETARRLAATRPGARLDPPLSVILDEAANYPLPSLPSLMSDGGGSGITTTVVLQSMAQARAVWSEHAAAAIWDAAIDKVVLGGGSTARDLDELSRLIGTTRQPVQSHSVGHDGHRTTSHSTIEAPILDPAALRTLPFGTAILLLREAPPIALTLRPWTSRNDARALRDARAAMEEAIRRAHH</sequence>
<keyword evidence="9" id="KW-1185">Reference proteome</keyword>
<dbReference type="KEGG" id="ica:Intca_3121"/>
<dbReference type="HOGENOM" id="CLU_029028_1_0_11"/>
<keyword evidence="3 6" id="KW-0812">Transmembrane</keyword>
<evidence type="ECO:0000256" key="1">
    <source>
        <dbReference type="ARBA" id="ARBA00004651"/>
    </source>
</evidence>
<protein>
    <recommendedName>
        <fullName evidence="7">TraD/TraG TraM recognition site domain-containing protein</fullName>
    </recommendedName>
</protein>
<feature type="transmembrane region" description="Helical" evidence="6">
    <location>
        <begin position="84"/>
        <end position="105"/>
    </location>
</feature>
<dbReference type="InterPro" id="IPR027417">
    <property type="entry name" value="P-loop_NTPase"/>
</dbReference>
<feature type="domain" description="TraD/TraG TraM recognition site" evidence="7">
    <location>
        <begin position="428"/>
        <end position="545"/>
    </location>
</feature>
<name>E6SCK3_INTC7</name>
<gene>
    <name evidence="8" type="ordered locus">Intca_3121</name>
</gene>
<proteinExistence type="predicted"/>
<evidence type="ECO:0000313" key="8">
    <source>
        <dbReference type="EMBL" id="ADU49607.1"/>
    </source>
</evidence>
<evidence type="ECO:0000259" key="7">
    <source>
        <dbReference type="Pfam" id="PF12696"/>
    </source>
</evidence>
<dbReference type="Gene3D" id="3.40.50.300">
    <property type="entry name" value="P-loop containing nucleotide triphosphate hydrolases"/>
    <property type="match status" value="1"/>
</dbReference>
<evidence type="ECO:0000256" key="3">
    <source>
        <dbReference type="ARBA" id="ARBA00022692"/>
    </source>
</evidence>
<dbReference type="Proteomes" id="UP000008914">
    <property type="component" value="Chromosome"/>
</dbReference>
<evidence type="ECO:0000256" key="6">
    <source>
        <dbReference type="SAM" id="Phobius"/>
    </source>
</evidence>
<evidence type="ECO:0000256" key="4">
    <source>
        <dbReference type="ARBA" id="ARBA00022989"/>
    </source>
</evidence>
<evidence type="ECO:0000256" key="2">
    <source>
        <dbReference type="ARBA" id="ARBA00022475"/>
    </source>
</evidence>
<keyword evidence="4 6" id="KW-1133">Transmembrane helix</keyword>
<dbReference type="Pfam" id="PF12696">
    <property type="entry name" value="TraG-D_C"/>
    <property type="match status" value="1"/>
</dbReference>
<dbReference type="eggNOG" id="COG3505">
    <property type="taxonomic scope" value="Bacteria"/>
</dbReference>
<dbReference type="InterPro" id="IPR051539">
    <property type="entry name" value="T4SS-coupling_protein"/>
</dbReference>
<keyword evidence="5 6" id="KW-0472">Membrane</keyword>
<dbReference type="PANTHER" id="PTHR37937">
    <property type="entry name" value="CONJUGATIVE TRANSFER: DNA TRANSPORT"/>
    <property type="match status" value="1"/>
</dbReference>
<dbReference type="STRING" id="710696.Intca_3121"/>
<accession>E6SCK3</accession>